<dbReference type="Pfam" id="PF18766">
    <property type="entry name" value="SWI2_SNF2"/>
    <property type="match status" value="1"/>
</dbReference>
<proteinExistence type="predicted"/>
<gene>
    <name evidence="2" type="primary">hsdR2</name>
    <name evidence="2" type="ORF">GCM10010253_16240</name>
</gene>
<dbReference type="SUPFAM" id="SSF52540">
    <property type="entry name" value="P-loop containing nucleoside triphosphate hydrolases"/>
    <property type="match status" value="1"/>
</dbReference>
<keyword evidence="2" id="KW-0378">Hydrolase</keyword>
<dbReference type="Proteomes" id="UP000659767">
    <property type="component" value="Unassembled WGS sequence"/>
</dbReference>
<protein>
    <submittedName>
        <fullName evidence="2">Type I restriction endonuclease subunit R</fullName>
    </submittedName>
</protein>
<evidence type="ECO:0000259" key="1">
    <source>
        <dbReference type="PROSITE" id="PS51192"/>
    </source>
</evidence>
<reference evidence="3" key="1">
    <citation type="journal article" date="2019" name="Int. J. Syst. Evol. Microbiol.">
        <title>The Global Catalogue of Microorganisms (GCM) 10K type strain sequencing project: providing services to taxonomists for standard genome sequencing and annotation.</title>
        <authorList>
            <consortium name="The Broad Institute Genomics Platform"/>
            <consortium name="The Broad Institute Genome Sequencing Center for Infectious Disease"/>
            <person name="Wu L."/>
            <person name="Ma J."/>
        </authorList>
    </citation>
    <scope>NUCLEOTIDE SEQUENCE [LARGE SCALE GENOMIC DNA]</scope>
    <source>
        <strain evidence="3">JCM 4350</strain>
    </source>
</reference>
<keyword evidence="3" id="KW-1185">Reference proteome</keyword>
<feature type="domain" description="Helicase ATP-binding" evidence="1">
    <location>
        <begin position="299"/>
        <end position="494"/>
    </location>
</feature>
<dbReference type="EMBL" id="BMSZ01000003">
    <property type="protein sequence ID" value="GGS42759.1"/>
    <property type="molecule type" value="Genomic_DNA"/>
</dbReference>
<dbReference type="InterPro" id="IPR014001">
    <property type="entry name" value="Helicase_ATP-bd"/>
</dbReference>
<evidence type="ECO:0000313" key="3">
    <source>
        <dbReference type="Proteomes" id="UP000659767"/>
    </source>
</evidence>
<organism evidence="2 3">
    <name type="scientific">Streptomyces badius</name>
    <dbReference type="NCBI Taxonomy" id="1941"/>
    <lineage>
        <taxon>Bacteria</taxon>
        <taxon>Bacillati</taxon>
        <taxon>Actinomycetota</taxon>
        <taxon>Actinomycetes</taxon>
        <taxon>Kitasatosporales</taxon>
        <taxon>Streptomycetaceae</taxon>
        <taxon>Streptomyces</taxon>
    </lineage>
</organism>
<comment type="caution">
    <text evidence="2">The sequence shown here is derived from an EMBL/GenBank/DDBJ whole genome shotgun (WGS) entry which is preliminary data.</text>
</comment>
<evidence type="ECO:0000313" key="2">
    <source>
        <dbReference type="EMBL" id="GGS42759.1"/>
    </source>
</evidence>
<dbReference type="GO" id="GO:0004519">
    <property type="term" value="F:endonuclease activity"/>
    <property type="evidence" value="ECO:0007669"/>
    <property type="project" value="UniProtKB-KW"/>
</dbReference>
<name>A0ABQ2SXF7_STRBA</name>
<dbReference type="Pfam" id="PF04313">
    <property type="entry name" value="HSDR_N"/>
    <property type="match status" value="1"/>
</dbReference>
<dbReference type="PANTHER" id="PTHR42927:SF1">
    <property type="entry name" value="HELICASE SUPERFAMILY 1 AND 2 DOMAIN-CONTAINING PROTEIN"/>
    <property type="match status" value="1"/>
</dbReference>
<dbReference type="Pfam" id="PF22679">
    <property type="entry name" value="T1R_D3-like"/>
    <property type="match status" value="1"/>
</dbReference>
<dbReference type="InterPro" id="IPR055180">
    <property type="entry name" value="HsdR_RecA-like_helicase_dom_2"/>
</dbReference>
<dbReference type="RefSeq" id="WP_199887786.1">
    <property type="nucleotide sequence ID" value="NZ_BMSZ01000003.1"/>
</dbReference>
<keyword evidence="2" id="KW-0255">Endonuclease</keyword>
<dbReference type="SMART" id="SM00487">
    <property type="entry name" value="DEXDc"/>
    <property type="match status" value="1"/>
</dbReference>
<dbReference type="InterPro" id="IPR040980">
    <property type="entry name" value="SWI2_SNF2"/>
</dbReference>
<dbReference type="PANTHER" id="PTHR42927">
    <property type="entry name" value="HELICASE SUPERFAMILY 1 AND 2 DOMAIN-CONTAINING PROTEIN"/>
    <property type="match status" value="1"/>
</dbReference>
<accession>A0ABQ2SXF7</accession>
<dbReference type="InterPro" id="IPR007409">
    <property type="entry name" value="Restrct_endonuc_type1_HsdR_N"/>
</dbReference>
<dbReference type="InterPro" id="IPR027417">
    <property type="entry name" value="P-loop_NTPase"/>
</dbReference>
<keyword evidence="2" id="KW-0540">Nuclease</keyword>
<dbReference type="Gene3D" id="3.90.1570.50">
    <property type="match status" value="1"/>
</dbReference>
<sequence>MSVRGANSEDAFEANVEAGLLARGWSKAQGTFNVELGIDTGEMYRFIGATQAKAWDRLVGFYGDDQNTAQRQFAERVAAEVDARGVLDVLRQGVRDRGVQIDLVYFRPGHTLAVDALAEYNANVLTVARQLHYSTRHPRRSLDMALFVNGLPVATVELKNPNTHQNADHAVAQYRRDRDPNDVFFAKRALVHFAVDPDRAFVTTRLRGADTQFLPFNLGSNGPGVSGGAGNPAATPGSYRVAYLWEQIWQRDNWLEILHRFIHVKAPDKKGGKENPHTSPRIFPRYHQWDAVQKMVSHAREHGAGHNYLIQHSAGSGKSNTIAWLAHRLSTLFDAANQPVFNKIIVITDRVVLDRQLQKTIFQFDHTPGVVKKIDEDSTQLANSLDDSTSKIVISTLQMYPFVLKKIADMGLSGKRYAVIIDEAHSSQGSESAIKIKQALGSNVPAREDNEDPVEYMTRVRGKQPNLSYFAFTATPKSPTLKLFGTFDPDRVNRRTGEQGMYVPFHIYSMRQAIDEGYILDVLANYITYNTKWRLRNAAVDQAESAISNPEVDEKKAKAKLVRYAEQHPKSLAQKARLIVDDFRENITGRLGGRAKAMVVTSSRQHALDLYQAIRAYVTLRGYKDCGALVAFSGQLKDDAGLEFTEAQLNGFPEGRLPDRFGYTKADDPQAVARAQEEYRILVVAEKYQTGFDQPLLCAMYVDKPLTGVAAVQTLSRLNRIHPLKSQDDVHILDFVNEAADIQAAFEDWFETTITEPSDPNLLYTKQHEVMGYGLLAASEMEAFIRVLSAAGPGRMPDAAERKLHSELHEYLKPALDRFDALETDNEREGFRGALQDYVRAYSLIAQIVDWGDRDLERLYQYGRILLLRLPGRPSASVDIGDADLSHFRLEFTGRHNVSLSAIGDRDVRGHAADGGGYRESEVKPLSEVIEELNERFGLDLSTSDQILVYQQVVGLVEDISMQQIALMNDEARFGQVADDRLDDIVAENAERNTDFMKLYFDNNEFQKAIKEAARKRAYRIITEPARDEALAKLRSEMRRETGGQAIEQ</sequence>
<dbReference type="PROSITE" id="PS51192">
    <property type="entry name" value="HELICASE_ATP_BIND_1"/>
    <property type="match status" value="1"/>
</dbReference>
<dbReference type="Gene3D" id="3.40.50.300">
    <property type="entry name" value="P-loop containing nucleotide triphosphate hydrolases"/>
    <property type="match status" value="2"/>
</dbReference>